<dbReference type="Pfam" id="PF13620">
    <property type="entry name" value="CarboxypepD_reg"/>
    <property type="match status" value="1"/>
</dbReference>
<reference evidence="4 5" key="1">
    <citation type="submission" date="2019-11" db="EMBL/GenBank/DDBJ databases">
        <title>Agromyces kandeliae sp. nov., isolated from mangrove soil.</title>
        <authorList>
            <person name="Wang R."/>
        </authorList>
    </citation>
    <scope>NUCLEOTIDE SEQUENCE [LARGE SCALE GENOMIC DNA]</scope>
    <source>
        <strain evidence="4 5">JCM 11431</strain>
    </source>
</reference>
<dbReference type="InterPro" id="IPR013784">
    <property type="entry name" value="Carb-bd-like_fold"/>
</dbReference>
<comment type="caution">
    <text evidence="4">The sequence shown here is derived from an EMBL/GenBank/DDBJ whole genome shotgun (WGS) entry which is preliminary data.</text>
</comment>
<proteinExistence type="predicted"/>
<dbReference type="AlphaFoldDB" id="A0A7C9HRC0"/>
<dbReference type="Proteomes" id="UP000480122">
    <property type="component" value="Unassembled WGS sequence"/>
</dbReference>
<dbReference type="GO" id="GO:0005975">
    <property type="term" value="P:carbohydrate metabolic process"/>
    <property type="evidence" value="ECO:0007669"/>
    <property type="project" value="UniProtKB-ARBA"/>
</dbReference>
<evidence type="ECO:0000256" key="3">
    <source>
        <dbReference type="ARBA" id="ARBA00030238"/>
    </source>
</evidence>
<dbReference type="Gene3D" id="2.60.40.10">
    <property type="entry name" value="Immunoglobulins"/>
    <property type="match status" value="1"/>
</dbReference>
<dbReference type="Gene3D" id="3.40.50.12090">
    <property type="match status" value="2"/>
</dbReference>
<dbReference type="GO" id="GO:0004556">
    <property type="term" value="F:alpha-amylase activity"/>
    <property type="evidence" value="ECO:0007669"/>
    <property type="project" value="UniProtKB-EC"/>
</dbReference>
<organism evidence="4 5">
    <name type="scientific">Agromyces luteolus</name>
    <dbReference type="NCBI Taxonomy" id="88373"/>
    <lineage>
        <taxon>Bacteria</taxon>
        <taxon>Bacillati</taxon>
        <taxon>Actinomycetota</taxon>
        <taxon>Actinomycetes</taxon>
        <taxon>Micrococcales</taxon>
        <taxon>Microbacteriaceae</taxon>
        <taxon>Agromyces</taxon>
    </lineage>
</organism>
<comment type="catalytic activity">
    <reaction evidence="1">
        <text>Endohydrolysis of (1-&gt;4)-alpha-D-glucosidic linkages in polysaccharides containing three or more (1-&gt;4)-alpha-linked D-glucose units.</text>
        <dbReference type="EC" id="3.2.1.1"/>
    </reaction>
</comment>
<dbReference type="SUPFAM" id="SSF49452">
    <property type="entry name" value="Starch-binding domain-like"/>
    <property type="match status" value="1"/>
</dbReference>
<keyword evidence="5" id="KW-1185">Reference proteome</keyword>
<dbReference type="InterPro" id="IPR013783">
    <property type="entry name" value="Ig-like_fold"/>
</dbReference>
<accession>A0A7C9HRC0</accession>
<dbReference type="GO" id="GO:0030246">
    <property type="term" value="F:carbohydrate binding"/>
    <property type="evidence" value="ECO:0007669"/>
    <property type="project" value="InterPro"/>
</dbReference>
<name>A0A7C9HRC0_9MICO</name>
<evidence type="ECO:0000313" key="4">
    <source>
        <dbReference type="EMBL" id="MUN07569.1"/>
    </source>
</evidence>
<dbReference type="Gene3D" id="2.60.40.2700">
    <property type="match status" value="1"/>
</dbReference>
<sequence length="720" mass="75677">MSLPGAALAEEASDPYTAVISGGVTFPAGDPPIEMNVTLYKESDGRLLYLRSTPAPDGRYRFAGLSAGTYGVRVACVSPCAAPYLTEWWNDGRDENTADRIGLAAAEARSDIDLAVSTGSSVSGTVTGFHDVRLPGVTVDLRRLTSSGYTSAASTLTDAEGEYRFHGLWDDDYTLRFTPPMQDPHLLQWWEGSPGTTQSKTFAVPKDTAVANMDIRLTKGASVSGTVVGSDGTPVDTYVGLFTTASWSERVAQGWTDATGRFHLRGVLAGTYTLGFNGQVRTGHLGEFWDDRPDEVATVFAVAEGEDLTGFDVELSTEAVPVELPPLPRDVTVGDTIRADASSTAPDARLEYQWYRNGGAIPGATASHLTVGPELEGKRLTVRVVASAPGFSPIAVRSSETFGVRPMPPPTPPWGDVVRWSGADRYATSVEVSKRMFPDGADGIYIANGTNFPDALSGAVLTGQRGGPLLLTPATGLPHVVIDEIKRLRPTSVVIFGGTNAVSARVASQLEALTNYHVPARFAGADRYATSVAISRAEFGSDQRVVYIANGANFPDALSGAPVAGHFSEDGGPLLLSPANAIPKVIADELKRLQPRRIVILGGTASISEEVAVQLQSYTSGQVTRVAGPDRYSTSAAVSEANFDPEVPVAFIANGTKFPDALSGAPSAAILGAPVLLTATDSLPNAVVAELKRLRPKEIVILGGTSSVSTAVRAALEALG</sequence>
<dbReference type="Pfam" id="PF04122">
    <property type="entry name" value="CW_binding_2"/>
    <property type="match status" value="3"/>
</dbReference>
<dbReference type="EC" id="3.2.1.1" evidence="2"/>
<dbReference type="InterPro" id="IPR007253">
    <property type="entry name" value="Cell_wall-bd_2"/>
</dbReference>
<dbReference type="EMBL" id="WODA01000022">
    <property type="protein sequence ID" value="MUN07569.1"/>
    <property type="molecule type" value="Genomic_DNA"/>
</dbReference>
<dbReference type="OrthoDB" id="5143602at2"/>
<evidence type="ECO:0000256" key="1">
    <source>
        <dbReference type="ARBA" id="ARBA00000548"/>
    </source>
</evidence>
<dbReference type="InterPro" id="IPR051922">
    <property type="entry name" value="Bact_Sporulation_Assoc"/>
</dbReference>
<evidence type="ECO:0000313" key="5">
    <source>
        <dbReference type="Proteomes" id="UP000480122"/>
    </source>
</evidence>
<dbReference type="PANTHER" id="PTHR30032:SF8">
    <property type="entry name" value="GERMINATION-SPECIFIC N-ACETYLMURAMOYL-L-ALANINE AMIDASE"/>
    <property type="match status" value="1"/>
</dbReference>
<protein>
    <recommendedName>
        <fullName evidence="2">alpha-amylase</fullName>
        <ecNumber evidence="2">3.2.1.1</ecNumber>
    </recommendedName>
    <alternativeName>
        <fullName evidence="3">1,4-alpha-D-glucan glucanohydrolase</fullName>
    </alternativeName>
</protein>
<gene>
    <name evidence="4" type="ORF">GLX25_10635</name>
</gene>
<dbReference type="SUPFAM" id="SSF49478">
    <property type="entry name" value="Cna protein B-type domain"/>
    <property type="match status" value="1"/>
</dbReference>
<dbReference type="RefSeq" id="WP_155842470.1">
    <property type="nucleotide sequence ID" value="NZ_BAAAIA010000005.1"/>
</dbReference>
<evidence type="ECO:0000256" key="2">
    <source>
        <dbReference type="ARBA" id="ARBA00012595"/>
    </source>
</evidence>
<dbReference type="PANTHER" id="PTHR30032">
    <property type="entry name" value="N-ACETYLMURAMOYL-L-ALANINE AMIDASE-RELATED"/>
    <property type="match status" value="1"/>
</dbReference>